<evidence type="ECO:0000313" key="3">
    <source>
        <dbReference type="Proteomes" id="UP001047646"/>
    </source>
</evidence>
<keyword evidence="3" id="KW-1185">Reference proteome</keyword>
<dbReference type="Pfam" id="PF26182">
    <property type="entry name" value="Ig_NUP210_5th"/>
    <property type="match status" value="1"/>
</dbReference>
<evidence type="ECO:0000256" key="1">
    <source>
        <dbReference type="SAM" id="MobiDB-lite"/>
    </source>
</evidence>
<dbReference type="EMBL" id="CP077073">
    <property type="protein sequence ID" value="QXH33651.1"/>
    <property type="molecule type" value="Genomic_DNA"/>
</dbReference>
<gene>
    <name evidence="2" type="ORF">KSS95_15875</name>
</gene>
<feature type="region of interest" description="Disordered" evidence="1">
    <location>
        <begin position="1"/>
        <end position="33"/>
    </location>
</feature>
<evidence type="ECO:0000313" key="2">
    <source>
        <dbReference type="EMBL" id="QXH33651.1"/>
    </source>
</evidence>
<dbReference type="RefSeq" id="WP_217848026.1">
    <property type="nucleotide sequence ID" value="NZ_CP077073.1"/>
</dbReference>
<accession>A0ABX8M3A2</accession>
<reference evidence="2" key="1">
    <citation type="journal article" date="2021" name="Microorganisms">
        <title>The Ever-Expanding Pseudomonas Genus: Description of 43 New Species and Partition of the Pseudomonas putida Group.</title>
        <authorList>
            <person name="Girard L."/>
            <person name="Lood C."/>
            <person name="Hofte M."/>
            <person name="Vandamme P."/>
            <person name="Rokni-Zadeh H."/>
            <person name="van Noort V."/>
            <person name="Lavigne R."/>
            <person name="De Mot R."/>
        </authorList>
    </citation>
    <scope>NUCLEOTIDE SEQUENCE</scope>
    <source>
        <strain evidence="2">COW39</strain>
    </source>
</reference>
<organism evidence="2 3">
    <name type="scientific">Pseudomonas muyukensis</name>
    <dbReference type="NCBI Taxonomy" id="2842357"/>
    <lineage>
        <taxon>Bacteria</taxon>
        <taxon>Pseudomonadati</taxon>
        <taxon>Pseudomonadota</taxon>
        <taxon>Gammaproteobacteria</taxon>
        <taxon>Pseudomonadales</taxon>
        <taxon>Pseudomonadaceae</taxon>
        <taxon>Pseudomonas</taxon>
    </lineage>
</organism>
<feature type="region of interest" description="Disordered" evidence="1">
    <location>
        <begin position="551"/>
        <end position="580"/>
    </location>
</feature>
<protein>
    <submittedName>
        <fullName evidence="2">Ig-like domain-containing protein</fullName>
    </submittedName>
</protein>
<dbReference type="Proteomes" id="UP001047646">
    <property type="component" value="Chromosome"/>
</dbReference>
<name>A0ABX8M3A2_9PSED</name>
<sequence length="739" mass="82903">MSRFKDLVEETGTPAPAADPVPRPGTEGPQDGLGLMVISDELNERDKFRRMVWPNSISLNDAGVWPAQPLPLIELPNDENAIIGINRSMVFNNEKGLPILLQRPENLQLGEAHHFCHPEGANPETGKSIHPITELDPTEDILKWVLENEMPPVPAPEGVELVWYTRFIRQPSGNQETSPAIKVLYKTSIPGGDKQLPALKVALPRRLNNEDEVSFTIATYDNRRKNDKITLAVENLHFTFTVTSGGTEDLRFTLTGLQLASLRGRKKWTVQWTVQDVVENKAAKGWSETTEVYPEYAAVFPELWVYNGVVNDASRIRTAIGVGAVHPSGLVLRLRANDLDFDTNDVVRIGYVIMRADGTELPYARLDEVTIRDTEINYHVPFASAAQVLKDHIGDRVRFFYNVFRDNTAFGTSRRLFLNISTASAFDLLKPTSADVLGDLLYLNPQRTEVSFTVPFVAGLENAHVELWMNNGDKDSPSFPGQFGATGNIEIKLPEEQFRGNEWRRVTVRYRVINEGQELGRSAPLEFTVMPALGLATSEMILSGLSVKLPGRPRSGKESLGNTETRQARGGSGHYSYESGNTKVAKVDGNGLVVGEGNGSTTITVRDTVTTVAVTYKVVVSNIWKVEQLPGVFNIYQYRDWLSNNHGNKARTVMTRDHWYDLARVYTHPFGNNLPWVGWESVRGFITWHWWQQSFAHPNQPPYNFNWTQYWTNMHLEKEKGLALFNRTAPVLVVAPLDA</sequence>
<proteinExistence type="predicted"/>